<organism evidence="4 5">
    <name type="scientific">Ralstonia mannitolilytica</name>
    <dbReference type="NCBI Taxonomy" id="105219"/>
    <lineage>
        <taxon>Bacteria</taxon>
        <taxon>Pseudomonadati</taxon>
        <taxon>Pseudomonadota</taxon>
        <taxon>Betaproteobacteria</taxon>
        <taxon>Burkholderiales</taxon>
        <taxon>Burkholderiaceae</taxon>
        <taxon>Ralstonia</taxon>
    </lineage>
</organism>
<evidence type="ECO:0000256" key="1">
    <source>
        <dbReference type="SAM" id="MobiDB-lite"/>
    </source>
</evidence>
<dbReference type="NCBIfam" id="TIGR04346">
    <property type="entry name" value="DotA_TraY"/>
    <property type="match status" value="2"/>
</dbReference>
<feature type="transmembrane region" description="Helical" evidence="2">
    <location>
        <begin position="612"/>
        <end position="634"/>
    </location>
</feature>
<dbReference type="InterPro" id="IPR027628">
    <property type="entry name" value="DotA_TraY"/>
</dbReference>
<feature type="transmembrane region" description="Helical" evidence="2">
    <location>
        <begin position="571"/>
        <end position="592"/>
    </location>
</feature>
<gene>
    <name evidence="4" type="ORF">R77591_04267</name>
</gene>
<dbReference type="Proteomes" id="UP001190002">
    <property type="component" value="Unassembled WGS sequence"/>
</dbReference>
<sequence length="905" mass="97633">MKAIIKILMVLSLVLIPSLSFAGDLGLTPMTTDKMMMVMNSIFGKLGVFGGESSDSMAGLIEIVNISALFCAGILFVYYVIFATVGTAHDGEFMGKKFSGVYLPIRLSVILFLIPLGNGYNSIQYLTGKVITAGISFADAGASRFMSNQNLIQVAQTGLIKPEVNSLAYNLFASYACMNVMKQFQQNYSYEAHILFPNMTVGITKEDGMNNIIYKFGDKNGQVDACGTLTVSKWQAPAVDTSQSLQNVATGPLGAITNLVQASDAVSRMQAISQKNQEETANLMNKMDTLSAQLVSSGAPIDPKLIADAVGKYRENVNSFASQQILSLDQFSELKKSVDQDGFIFLGAYYQKISKLMDLTNSAIANVPVASGVSHFDGYPLHDEWSKALNNIGKVVDLSSAGVVNYGVGDETGGSNESWWDTIKHSVKEGFSPVPIIKKLFTSAGTMTFDKNENAVLKVERIGGWSGAVASALYVGIGALSSSIGNAPGIGMFLNVTLITFIPPIMMFAFWALYIVPMLPFFIWIGCIMALVISYAETIIGSTLWTVAILFEGHEVIGQGSNGFKQLLSILFKPLLMVVGFALSVSIVQIIGSLITSIFPDVWNLAQSDSGLLTYVLGMFAMPVVYVGMMTYLIKKCFDIVHVLPDQVINWIGGLGVSMSGHGKEASGAGAIAGAGAVAMASQGASKALNNKINQDRINNEKKMADFDRRTDNPETREERTRNSNKAESSILDNLEYSGNTLKGAQAQSMLNKAVNMVGGKDSVEGNEFMNQMKDSIERNPDSNFEQQLNSAMNKHLIDKYGSGSGRVVAMAGGGYFTDSAKETMGVFKSAQSSLDKTGMSDIEVKDTISTANSNAMNSFETDKQSVKKGGNMGLGDYFVKEINKSLPQDLKIEERNVEMKPTVY</sequence>
<feature type="transmembrane region" description="Helical" evidence="2">
    <location>
        <begin position="492"/>
        <end position="515"/>
    </location>
</feature>
<feature type="transmembrane region" description="Helical" evidence="2">
    <location>
        <begin position="521"/>
        <end position="551"/>
    </location>
</feature>
<evidence type="ECO:0000313" key="4">
    <source>
        <dbReference type="EMBL" id="CAJ0694535.1"/>
    </source>
</evidence>
<evidence type="ECO:0000256" key="2">
    <source>
        <dbReference type="SAM" id="Phobius"/>
    </source>
</evidence>
<accession>A0AAD2EQ28</accession>
<dbReference type="EMBL" id="CATVXE010000024">
    <property type="protein sequence ID" value="CAJ0694535.1"/>
    <property type="molecule type" value="Genomic_DNA"/>
</dbReference>
<keyword evidence="3" id="KW-0732">Signal</keyword>
<keyword evidence="2" id="KW-0472">Membrane</keyword>
<comment type="caution">
    <text evidence="4">The sequence shown here is derived from an EMBL/GenBank/DDBJ whole genome shotgun (WGS) entry which is preliminary data.</text>
</comment>
<feature type="signal peptide" evidence="3">
    <location>
        <begin position="1"/>
        <end position="22"/>
    </location>
</feature>
<feature type="transmembrane region" description="Helical" evidence="2">
    <location>
        <begin position="63"/>
        <end position="88"/>
    </location>
</feature>
<keyword evidence="2" id="KW-1133">Transmembrane helix</keyword>
<dbReference type="RefSeq" id="WP_175843123.1">
    <property type="nucleotide sequence ID" value="NZ_CATVXE010000024.1"/>
</dbReference>
<reference evidence="4" key="1">
    <citation type="submission" date="2023-07" db="EMBL/GenBank/DDBJ databases">
        <authorList>
            <person name="Peeters C."/>
        </authorList>
    </citation>
    <scope>NUCLEOTIDE SEQUENCE</scope>
    <source>
        <strain evidence="4">R-77591</strain>
    </source>
</reference>
<feature type="chain" id="PRO_5042204657" evidence="3">
    <location>
        <begin position="23"/>
        <end position="905"/>
    </location>
</feature>
<evidence type="ECO:0000313" key="5">
    <source>
        <dbReference type="Proteomes" id="UP001190002"/>
    </source>
</evidence>
<proteinExistence type="predicted"/>
<keyword evidence="2" id="KW-0812">Transmembrane</keyword>
<evidence type="ECO:0000256" key="3">
    <source>
        <dbReference type="SAM" id="SignalP"/>
    </source>
</evidence>
<feature type="compositionally biased region" description="Basic and acidic residues" evidence="1">
    <location>
        <begin position="694"/>
        <end position="722"/>
    </location>
</feature>
<feature type="region of interest" description="Disordered" evidence="1">
    <location>
        <begin position="691"/>
        <end position="732"/>
    </location>
</feature>
<protein>
    <submittedName>
        <fullName evidence="4">Uncharacterized protein</fullName>
    </submittedName>
</protein>
<name>A0AAD2EQ28_9RALS</name>
<dbReference type="AlphaFoldDB" id="A0AAD2EQ28"/>
<feature type="transmembrane region" description="Helical" evidence="2">
    <location>
        <begin position="100"/>
        <end position="120"/>
    </location>
</feature>